<dbReference type="SUPFAM" id="SSF50985">
    <property type="entry name" value="RCC1/BLIP-II"/>
    <property type="match status" value="1"/>
</dbReference>
<evidence type="ECO:0000313" key="3">
    <source>
        <dbReference type="EMBL" id="CCC53228.1"/>
    </source>
</evidence>
<feature type="repeat" description="RCC1" evidence="2">
    <location>
        <begin position="81"/>
        <end position="134"/>
    </location>
</feature>
<evidence type="ECO:0000256" key="1">
    <source>
        <dbReference type="ARBA" id="ARBA00022737"/>
    </source>
</evidence>
<accession>G0UBN1</accession>
<dbReference type="PROSITE" id="PS50012">
    <property type="entry name" value="RCC1_3"/>
    <property type="match status" value="2"/>
</dbReference>
<sequence length="542" mass="57281">MEADPNTQLNCAEGHGTAVHTAIAVCGCGHDGRLGLGKCDSQSRVVLVPFFLPPAGSEVSPFGSIRAARVGAYHNFVITTTGVYCWGLNENGQLGLGRGSPSCVTVPTRVPFFDEVTVLEISCGAYHTFAWTSSGLFACGMNEDGQLGVPEESDHFSFTKVLSAAQIGGTPTAEGKDQNLTGPHNEDDGACRLIKCGQLTHVSCGTYHTLIALRDVTVASAGEDDSEEQQHFPVLIAATGKGDFGALGFDGDAWSALKSKTKSMQAALQNATHSGHVADVNALGTAEKRWKPLKQRRAAFSTSQFRCVGLPVLLDRSGAAAGSASFEVESLHAMHLHSAVILREVMPSQELLSTDTAKLKTFHWGCYYCNEVEDDASSVPREERSGDILHAGNEILFRYSPSSLPAAVEVKGTGVLGLGEENSHVTSWAQLPLPSGGHDGCSVRTVTGREHFLIQLGNLVVFGFGDNMHGQLAAGAVQDTLLSPTVVVRAGDELTSPACCPTAASADSWRVEHICDVRCGMRHSVFVLGVTPAPSKCCSDNV</sequence>
<feature type="repeat" description="RCC1" evidence="2">
    <location>
        <begin position="134"/>
        <end position="215"/>
    </location>
</feature>
<keyword evidence="1" id="KW-0677">Repeat</keyword>
<dbReference type="InterPro" id="IPR009091">
    <property type="entry name" value="RCC1/BLIP-II"/>
</dbReference>
<gene>
    <name evidence="3" type="ORF">TVY486_1107120</name>
</gene>
<reference evidence="3" key="1">
    <citation type="journal article" date="2012" name="Proc. Natl. Acad. Sci. U.S.A.">
        <title>Antigenic diversity is generated by distinct evolutionary mechanisms in African trypanosome species.</title>
        <authorList>
            <person name="Jackson A.P."/>
            <person name="Berry A."/>
            <person name="Aslett M."/>
            <person name="Allison H.C."/>
            <person name="Burton P."/>
            <person name="Vavrova-Anderson J."/>
            <person name="Brown R."/>
            <person name="Browne H."/>
            <person name="Corton N."/>
            <person name="Hauser H."/>
            <person name="Gamble J."/>
            <person name="Gilderthorp R."/>
            <person name="Marcello L."/>
            <person name="McQuillan J."/>
            <person name="Otto T.D."/>
            <person name="Quail M.A."/>
            <person name="Sanders M.J."/>
            <person name="van Tonder A."/>
            <person name="Ginger M.L."/>
            <person name="Field M.C."/>
            <person name="Barry J.D."/>
            <person name="Hertz-Fowler C."/>
            <person name="Berriman M."/>
        </authorList>
    </citation>
    <scope>NUCLEOTIDE SEQUENCE</scope>
    <source>
        <strain evidence="3">Y486</strain>
    </source>
</reference>
<evidence type="ECO:0000256" key="2">
    <source>
        <dbReference type="PROSITE-ProRule" id="PRU00235"/>
    </source>
</evidence>
<dbReference type="Gene3D" id="2.130.10.30">
    <property type="entry name" value="Regulator of chromosome condensation 1/beta-lactamase-inhibitor protein II"/>
    <property type="match status" value="2"/>
</dbReference>
<protein>
    <submittedName>
        <fullName evidence="3">Putative chromatin binding protein</fullName>
    </submittedName>
</protein>
<proteinExistence type="predicted"/>
<dbReference type="InterPro" id="IPR051625">
    <property type="entry name" value="Signaling_Regulatory_Domain"/>
</dbReference>
<organism evidence="3">
    <name type="scientific">Trypanosoma vivax (strain Y486)</name>
    <dbReference type="NCBI Taxonomy" id="1055687"/>
    <lineage>
        <taxon>Eukaryota</taxon>
        <taxon>Discoba</taxon>
        <taxon>Euglenozoa</taxon>
        <taxon>Kinetoplastea</taxon>
        <taxon>Metakinetoplastina</taxon>
        <taxon>Trypanosomatida</taxon>
        <taxon>Trypanosomatidae</taxon>
        <taxon>Trypanosoma</taxon>
        <taxon>Duttonella</taxon>
    </lineage>
</organism>
<dbReference type="AlphaFoldDB" id="G0UBN1"/>
<dbReference type="VEuPathDB" id="TriTrypDB:TvY486_1107120"/>
<name>G0UBN1_TRYVY</name>
<dbReference type="Pfam" id="PF00415">
    <property type="entry name" value="RCC1"/>
    <property type="match status" value="1"/>
</dbReference>
<dbReference type="InterPro" id="IPR000408">
    <property type="entry name" value="Reg_chr_condens"/>
</dbReference>
<dbReference type="PANTHER" id="PTHR22872">
    <property type="entry name" value="BTK-BINDING PROTEIN-RELATED"/>
    <property type="match status" value="1"/>
</dbReference>
<dbReference type="EMBL" id="HE573027">
    <property type="protein sequence ID" value="CCC53228.1"/>
    <property type="molecule type" value="Genomic_DNA"/>
</dbReference>